<evidence type="ECO:0000259" key="5">
    <source>
        <dbReference type="PROSITE" id="PS50111"/>
    </source>
</evidence>
<keyword evidence="4" id="KW-0472">Membrane</keyword>
<dbReference type="SMART" id="SM00283">
    <property type="entry name" value="MA"/>
    <property type="match status" value="1"/>
</dbReference>
<evidence type="ECO:0000256" key="4">
    <source>
        <dbReference type="SAM" id="Phobius"/>
    </source>
</evidence>
<dbReference type="SMART" id="SM00304">
    <property type="entry name" value="HAMP"/>
    <property type="match status" value="2"/>
</dbReference>
<dbReference type="PROSITE" id="PS50885">
    <property type="entry name" value="HAMP"/>
    <property type="match status" value="1"/>
</dbReference>
<dbReference type="PANTHER" id="PTHR43531:SF14">
    <property type="entry name" value="METHYL-ACCEPTING CHEMOTAXIS PROTEIN I-RELATED"/>
    <property type="match status" value="1"/>
</dbReference>
<evidence type="ECO:0000313" key="7">
    <source>
        <dbReference type="EMBL" id="MFC4622595.1"/>
    </source>
</evidence>
<keyword evidence="8" id="KW-1185">Reference proteome</keyword>
<dbReference type="Proteomes" id="UP001595967">
    <property type="component" value="Unassembled WGS sequence"/>
</dbReference>
<gene>
    <name evidence="7" type="ORF">ACFO3A_10260</name>
</gene>
<dbReference type="InterPro" id="IPR004089">
    <property type="entry name" value="MCPsignal_dom"/>
</dbReference>
<dbReference type="PROSITE" id="PS50111">
    <property type="entry name" value="CHEMOTAXIS_TRANSDUC_2"/>
    <property type="match status" value="1"/>
</dbReference>
<dbReference type="InterPro" id="IPR003660">
    <property type="entry name" value="HAMP_dom"/>
</dbReference>
<dbReference type="RefSeq" id="WP_377726094.1">
    <property type="nucleotide sequence ID" value="NZ_JBHSEW010000008.1"/>
</dbReference>
<feature type="transmembrane region" description="Helical" evidence="4">
    <location>
        <begin position="6"/>
        <end position="27"/>
    </location>
</feature>
<keyword evidence="3" id="KW-0807">Transducer</keyword>
<keyword evidence="4" id="KW-0812">Transmembrane</keyword>
<sequence length="523" mass="54778">MSVTQKLWLGVAAIVVGSIIITGLAGWNSAQHQKSFNAHEQVLSTRLAQAVQWQALAQVNAVRTQAQALGRESGQAAHFAEQISATSAEIDTLAQALTASAQTPEDHAQLRQVLQLRQQAQQHRAAATEATASATAEQAAVEQTYLPAAHNYLQALQTLVQHCRQSLDAMRSEMGAARQGVVRGAALNMLGLLAAIAFGAYRLINGIRRDLGQANAVAGQIAAGDLDVAVQVQRGDEFGQLLQSLQAMSGSLGQMMVEVRDSGDAIALASAEIAGGNQDLSQRTELTANHLQQAAAAMQELVQTLQTTADGAHQAAQLAGQASSVAQRGGAVVGEVVTTMQDIHAHSEKIADITSVIDSIAFQTNILALNAAVEAARAGEQGRGFAVVAAEVRQLAQRSAQAAREIKQLIQDSVQRVADGARLVNSAGSTMTEVVTSIHSASTVMHDINTSVAAQRDSVAQVHQAVGALDQMTLQNASLVEQSAAAAHSMHQQSEQLRALVQRFNLGTTAHALSASPPALRLA</sequence>
<feature type="domain" description="Methyl-accepting transducer" evidence="5">
    <location>
        <begin position="262"/>
        <end position="491"/>
    </location>
</feature>
<dbReference type="CDD" id="cd06225">
    <property type="entry name" value="HAMP"/>
    <property type="match status" value="1"/>
</dbReference>
<feature type="domain" description="HAMP" evidence="6">
    <location>
        <begin position="205"/>
        <end position="257"/>
    </location>
</feature>
<keyword evidence="1" id="KW-0488">Methylation</keyword>
<comment type="similarity">
    <text evidence="2">Belongs to the methyl-accepting chemotaxis (MCP) protein family.</text>
</comment>
<evidence type="ECO:0000256" key="2">
    <source>
        <dbReference type="ARBA" id="ARBA00029447"/>
    </source>
</evidence>
<dbReference type="Pfam" id="PF00015">
    <property type="entry name" value="MCPsignal"/>
    <property type="match status" value="1"/>
</dbReference>
<dbReference type="PANTHER" id="PTHR43531">
    <property type="entry name" value="PROTEIN ICFG"/>
    <property type="match status" value="1"/>
</dbReference>
<comment type="caution">
    <text evidence="7">The sequence shown here is derived from an EMBL/GenBank/DDBJ whole genome shotgun (WGS) entry which is preliminary data.</text>
</comment>
<reference evidence="8" key="1">
    <citation type="journal article" date="2019" name="Int. J. Syst. Evol. Microbiol.">
        <title>The Global Catalogue of Microorganisms (GCM) 10K type strain sequencing project: providing services to taxonomists for standard genome sequencing and annotation.</title>
        <authorList>
            <consortium name="The Broad Institute Genomics Platform"/>
            <consortium name="The Broad Institute Genome Sequencing Center for Infectious Disease"/>
            <person name="Wu L."/>
            <person name="Ma J."/>
        </authorList>
    </citation>
    <scope>NUCLEOTIDE SEQUENCE [LARGE SCALE GENOMIC DNA]</scope>
    <source>
        <strain evidence="8">JCM 11650</strain>
    </source>
</reference>
<evidence type="ECO:0000256" key="1">
    <source>
        <dbReference type="ARBA" id="ARBA00022481"/>
    </source>
</evidence>
<dbReference type="Pfam" id="PF00672">
    <property type="entry name" value="HAMP"/>
    <property type="match status" value="1"/>
</dbReference>
<organism evidence="7 8">
    <name type="scientific">Comamonas nitrativorans</name>
    <dbReference type="NCBI Taxonomy" id="108437"/>
    <lineage>
        <taxon>Bacteria</taxon>
        <taxon>Pseudomonadati</taxon>
        <taxon>Pseudomonadota</taxon>
        <taxon>Betaproteobacteria</taxon>
        <taxon>Burkholderiales</taxon>
        <taxon>Comamonadaceae</taxon>
        <taxon>Comamonas</taxon>
    </lineage>
</organism>
<name>A0ABV9H0U2_9BURK</name>
<evidence type="ECO:0000313" key="8">
    <source>
        <dbReference type="Proteomes" id="UP001595967"/>
    </source>
</evidence>
<proteinExistence type="inferred from homology"/>
<dbReference type="InterPro" id="IPR004090">
    <property type="entry name" value="Chemotax_Me-accpt_rcpt"/>
</dbReference>
<protein>
    <submittedName>
        <fullName evidence="7">Methyl-accepting chemotaxis protein</fullName>
    </submittedName>
</protein>
<dbReference type="Gene3D" id="1.10.287.950">
    <property type="entry name" value="Methyl-accepting chemotaxis protein"/>
    <property type="match status" value="1"/>
</dbReference>
<dbReference type="InterPro" id="IPR051310">
    <property type="entry name" value="MCP_chemotaxis"/>
</dbReference>
<dbReference type="EMBL" id="JBHSEW010000008">
    <property type="protein sequence ID" value="MFC4622595.1"/>
    <property type="molecule type" value="Genomic_DNA"/>
</dbReference>
<keyword evidence="4" id="KW-1133">Transmembrane helix</keyword>
<dbReference type="PRINTS" id="PR00260">
    <property type="entry name" value="CHEMTRNSDUCR"/>
</dbReference>
<dbReference type="SUPFAM" id="SSF58104">
    <property type="entry name" value="Methyl-accepting chemotaxis protein (MCP) signaling domain"/>
    <property type="match status" value="1"/>
</dbReference>
<evidence type="ECO:0000256" key="3">
    <source>
        <dbReference type="PROSITE-ProRule" id="PRU00284"/>
    </source>
</evidence>
<evidence type="ECO:0000259" key="6">
    <source>
        <dbReference type="PROSITE" id="PS50885"/>
    </source>
</evidence>
<accession>A0ABV9H0U2</accession>